<sequence>MVKRKRFATIKDVAEASGFSINTVSRALSGRGYVKKETKEKILKVAAELGYTRDCTASALRTRKTHLIGVVVVDNTNPFYAEVIKGIELEARNYGYTILLVNTDRSYENEERAINTLLQRRVDGLIITAVQTKIDDIIRLVQQGIPNVVIGARFEKIQTNYVCSDDERGGYIAMKYLLDTGHKNILFLNAQKHKYASRVREEGVRRALEEFKSEMSEGQINLEVIYSNEGFESAYETFKTFVIRKGQKFNYDALLCYNDIFAYAAIKTLKELGFKVPDDVSVVGFDDISFSSIIEPPLTTVATDKLKLGSEAFKSLIKNMETGSVSQIILPVELKLRNSTLNRIPQDL</sequence>
<dbReference type="InterPro" id="IPR010982">
    <property type="entry name" value="Lambda_DNA-bd_dom_sf"/>
</dbReference>
<gene>
    <name evidence="5" type="ORF">CBS1_03650</name>
</gene>
<dbReference type="Gene3D" id="1.10.260.40">
    <property type="entry name" value="lambda repressor-like DNA-binding domains"/>
    <property type="match status" value="1"/>
</dbReference>
<proteinExistence type="predicted"/>
<dbReference type="PROSITE" id="PS50932">
    <property type="entry name" value="HTH_LACI_2"/>
    <property type="match status" value="1"/>
</dbReference>
<evidence type="ECO:0000259" key="4">
    <source>
        <dbReference type="PROSITE" id="PS50932"/>
    </source>
</evidence>
<accession>A0ABX5QR29</accession>
<dbReference type="InterPro" id="IPR028082">
    <property type="entry name" value="Peripla_BP_I"/>
</dbReference>
<evidence type="ECO:0000313" key="6">
    <source>
        <dbReference type="Proteomes" id="UP000288947"/>
    </source>
</evidence>
<evidence type="ECO:0000313" key="5">
    <source>
        <dbReference type="EMBL" id="QAV32920.1"/>
    </source>
</evidence>
<evidence type="ECO:0000256" key="1">
    <source>
        <dbReference type="ARBA" id="ARBA00023015"/>
    </source>
</evidence>
<dbReference type="SMART" id="SM00354">
    <property type="entry name" value="HTH_LACI"/>
    <property type="match status" value="1"/>
</dbReference>
<keyword evidence="3" id="KW-0804">Transcription</keyword>
<dbReference type="EMBL" id="CP026721">
    <property type="protein sequence ID" value="QAV32920.1"/>
    <property type="molecule type" value="Genomic_DNA"/>
</dbReference>
<keyword evidence="1" id="KW-0805">Transcription regulation</keyword>
<dbReference type="InterPro" id="IPR000843">
    <property type="entry name" value="HTH_LacI"/>
</dbReference>
<evidence type="ECO:0000256" key="3">
    <source>
        <dbReference type="ARBA" id="ARBA00023163"/>
    </source>
</evidence>
<dbReference type="InterPro" id="IPR001761">
    <property type="entry name" value="Peripla_BP/Lac1_sug-bd_dom"/>
</dbReference>
<organism evidence="5 6">
    <name type="scientific">Fervidobacterium changbaicum</name>
    <dbReference type="NCBI Taxonomy" id="310769"/>
    <lineage>
        <taxon>Bacteria</taxon>
        <taxon>Thermotogati</taxon>
        <taxon>Thermotogota</taxon>
        <taxon>Thermotogae</taxon>
        <taxon>Thermotogales</taxon>
        <taxon>Fervidobacteriaceae</taxon>
        <taxon>Fervidobacterium</taxon>
    </lineage>
</organism>
<dbReference type="PANTHER" id="PTHR30146">
    <property type="entry name" value="LACI-RELATED TRANSCRIPTIONAL REPRESSOR"/>
    <property type="match status" value="1"/>
</dbReference>
<protein>
    <submittedName>
        <fullName evidence="5">LacI family transcriptional regulator</fullName>
    </submittedName>
</protein>
<keyword evidence="2" id="KW-0238">DNA-binding</keyword>
<dbReference type="Pfam" id="PF00356">
    <property type="entry name" value="LacI"/>
    <property type="match status" value="1"/>
</dbReference>
<reference evidence="5 6" key="1">
    <citation type="submission" date="2018-01" db="EMBL/GenBank/DDBJ databases">
        <title>The whole genome sequencing and assembly of Fervidobacterium changbaicum CBS-1 strain.</title>
        <authorList>
            <person name="Kim J.-Y."/>
            <person name="Park M.-K."/>
            <person name="Yi H."/>
            <person name="Bahn Y.-S."/>
            <person name="Kim J.F."/>
            <person name="Lee D.-W."/>
        </authorList>
    </citation>
    <scope>NUCLEOTIDE SEQUENCE [LARGE SCALE GENOMIC DNA]</scope>
    <source>
        <strain evidence="5 6">CBS-1</strain>
    </source>
</reference>
<dbReference type="SUPFAM" id="SSF47413">
    <property type="entry name" value="lambda repressor-like DNA-binding domains"/>
    <property type="match status" value="1"/>
</dbReference>
<keyword evidence="6" id="KW-1185">Reference proteome</keyword>
<feature type="domain" description="HTH lacI-type" evidence="4">
    <location>
        <begin position="8"/>
        <end position="62"/>
    </location>
</feature>
<dbReference type="Pfam" id="PF00532">
    <property type="entry name" value="Peripla_BP_1"/>
    <property type="match status" value="1"/>
</dbReference>
<dbReference type="PANTHER" id="PTHR30146:SF154">
    <property type="entry name" value="TRANSCRIPTION REGULATOR, MEMBER OF GALR FAMILY"/>
    <property type="match status" value="1"/>
</dbReference>
<dbReference type="CDD" id="cd01392">
    <property type="entry name" value="HTH_LacI"/>
    <property type="match status" value="1"/>
</dbReference>
<dbReference type="CDD" id="cd06267">
    <property type="entry name" value="PBP1_LacI_sugar_binding-like"/>
    <property type="match status" value="1"/>
</dbReference>
<dbReference type="Proteomes" id="UP000288947">
    <property type="component" value="Chromosome"/>
</dbReference>
<dbReference type="RefSeq" id="WP_090222695.1">
    <property type="nucleotide sequence ID" value="NZ_CP026721.1"/>
</dbReference>
<dbReference type="Gene3D" id="3.40.50.2300">
    <property type="match status" value="2"/>
</dbReference>
<name>A0ABX5QR29_9BACT</name>
<dbReference type="SUPFAM" id="SSF53822">
    <property type="entry name" value="Periplasmic binding protein-like I"/>
    <property type="match status" value="1"/>
</dbReference>
<evidence type="ECO:0000256" key="2">
    <source>
        <dbReference type="ARBA" id="ARBA00023125"/>
    </source>
</evidence>